<dbReference type="AlphaFoldDB" id="A0ABC8V6Y0"/>
<keyword evidence="3" id="KW-1185">Reference proteome</keyword>
<evidence type="ECO:0000313" key="3">
    <source>
        <dbReference type="Proteomes" id="UP001497457"/>
    </source>
</evidence>
<name>A0ABC8V6Y0_9POAL</name>
<evidence type="ECO:0000313" key="2">
    <source>
        <dbReference type="EMBL" id="CAL4885202.1"/>
    </source>
</evidence>
<proteinExistence type="predicted"/>
<reference evidence="3" key="1">
    <citation type="submission" date="2024-06" db="EMBL/GenBank/DDBJ databases">
        <authorList>
            <person name="Ryan C."/>
        </authorList>
    </citation>
    <scope>NUCLEOTIDE SEQUENCE [LARGE SCALE GENOMIC DNA]</scope>
</reference>
<dbReference type="InterPro" id="IPR056594">
    <property type="entry name" value="AT5G49610-like_b-prop"/>
</dbReference>
<dbReference type="Pfam" id="PF23635">
    <property type="entry name" value="Beta-prop_AT5G49610-like"/>
    <property type="match status" value="1"/>
</dbReference>
<accession>A0ABC8V6Y0</accession>
<reference evidence="2 3" key="2">
    <citation type="submission" date="2024-10" db="EMBL/GenBank/DDBJ databases">
        <authorList>
            <person name="Ryan C."/>
        </authorList>
    </citation>
    <scope>NUCLEOTIDE SEQUENCE [LARGE SCALE GENOMIC DNA]</scope>
</reference>
<dbReference type="Proteomes" id="UP001497457">
    <property type="component" value="Chromosome 1b"/>
</dbReference>
<gene>
    <name evidence="2" type="ORF">URODEC1_LOCUS370</name>
</gene>
<protein>
    <recommendedName>
        <fullName evidence="1">F-box protein AT5G49610-like beta-propeller domain-containing protein</fullName>
    </recommendedName>
</protein>
<evidence type="ECO:0000259" key="1">
    <source>
        <dbReference type="Pfam" id="PF23635"/>
    </source>
</evidence>
<dbReference type="SUPFAM" id="SSF81383">
    <property type="entry name" value="F-box domain"/>
    <property type="match status" value="1"/>
</dbReference>
<dbReference type="EMBL" id="OZ075111">
    <property type="protein sequence ID" value="CAL4885202.1"/>
    <property type="molecule type" value="Genomic_DNA"/>
</dbReference>
<sequence>MAPPPKLIDDVTVEVLLCLPPAEPEHLFRAALVCKPWLRVLCDPDFRRRYRAFHGAPPLLGLIPRRQAFDGYPAPRFASTTSMPDFPFPGAFDGHRARPLDCRHGRVLVQVWHERRRKLEYLVWDPITGDRHDLPAPDFDWVIYIAAVFCASDGCDHLDCHGGPFSVAFVAMATDLRKDIVKASAYSSETGAWSAPISLGDYAQHIRNALYERLRYGPFAQGRRGPVIGDQVYFALRGGNEIIKYNLHGNCLSVINPPPHNAYEIALMVMEDSSLGFAHIECCSLYLWSMKVDSQGVAEWVQRRVIKVETLVPTVDPSQGPFVVGSAEGLGVIFISAYAGLFTLDLKSEQMRKVDEPGDYFNVLPYLSFYTPDRGRLLSLARADDL</sequence>
<dbReference type="PANTHER" id="PTHR32133:SF307">
    <property type="entry name" value="OS08G0299600 PROTEIN"/>
    <property type="match status" value="1"/>
</dbReference>
<dbReference type="PANTHER" id="PTHR32133">
    <property type="entry name" value="OS07G0120400 PROTEIN"/>
    <property type="match status" value="1"/>
</dbReference>
<feature type="domain" description="F-box protein AT5G49610-like beta-propeller" evidence="1">
    <location>
        <begin position="100"/>
        <end position="372"/>
    </location>
</feature>
<organism evidence="2 3">
    <name type="scientific">Urochloa decumbens</name>
    <dbReference type="NCBI Taxonomy" id="240449"/>
    <lineage>
        <taxon>Eukaryota</taxon>
        <taxon>Viridiplantae</taxon>
        <taxon>Streptophyta</taxon>
        <taxon>Embryophyta</taxon>
        <taxon>Tracheophyta</taxon>
        <taxon>Spermatophyta</taxon>
        <taxon>Magnoliopsida</taxon>
        <taxon>Liliopsida</taxon>
        <taxon>Poales</taxon>
        <taxon>Poaceae</taxon>
        <taxon>PACMAD clade</taxon>
        <taxon>Panicoideae</taxon>
        <taxon>Panicodae</taxon>
        <taxon>Paniceae</taxon>
        <taxon>Melinidinae</taxon>
        <taxon>Urochloa</taxon>
    </lineage>
</organism>
<dbReference type="InterPro" id="IPR036047">
    <property type="entry name" value="F-box-like_dom_sf"/>
</dbReference>